<keyword evidence="2" id="KW-0813">Transport</keyword>
<evidence type="ECO:0000313" key="12">
    <source>
        <dbReference type="Proteomes" id="UP000239800"/>
    </source>
</evidence>
<evidence type="ECO:0000256" key="4">
    <source>
        <dbReference type="ARBA" id="ARBA00022475"/>
    </source>
</evidence>
<dbReference type="PANTHER" id="PTHR32507">
    <property type="entry name" value="NA(+)/H(+) ANTIPORTER 1"/>
    <property type="match status" value="1"/>
</dbReference>
<feature type="transmembrane region" description="Helical" evidence="9">
    <location>
        <begin position="224"/>
        <end position="240"/>
    </location>
</feature>
<keyword evidence="8 9" id="KW-0472">Membrane</keyword>
<dbReference type="InterPro" id="IPR006153">
    <property type="entry name" value="Cation/H_exchanger_TM"/>
</dbReference>
<evidence type="ECO:0000256" key="1">
    <source>
        <dbReference type="ARBA" id="ARBA00004651"/>
    </source>
</evidence>
<organism evidence="11 12">
    <name type="scientific">Aureitalea marina</name>
    <dbReference type="NCBI Taxonomy" id="930804"/>
    <lineage>
        <taxon>Bacteria</taxon>
        <taxon>Pseudomonadati</taxon>
        <taxon>Bacteroidota</taxon>
        <taxon>Flavobacteriia</taxon>
        <taxon>Flavobacteriales</taxon>
        <taxon>Flavobacteriaceae</taxon>
        <taxon>Aureitalea</taxon>
    </lineage>
</organism>
<comment type="caution">
    <text evidence="11">The sequence shown here is derived from an EMBL/GenBank/DDBJ whole genome shotgun (WGS) entry which is preliminary data.</text>
</comment>
<feature type="transmembrane region" description="Helical" evidence="9">
    <location>
        <begin position="60"/>
        <end position="79"/>
    </location>
</feature>
<feature type="transmembrane region" description="Helical" evidence="9">
    <location>
        <begin position="117"/>
        <end position="135"/>
    </location>
</feature>
<comment type="subcellular location">
    <subcellularLocation>
        <location evidence="1">Cell membrane</location>
        <topology evidence="1">Multi-pass membrane protein</topology>
    </subcellularLocation>
</comment>
<dbReference type="GO" id="GO:1902600">
    <property type="term" value="P:proton transmembrane transport"/>
    <property type="evidence" value="ECO:0007669"/>
    <property type="project" value="InterPro"/>
</dbReference>
<keyword evidence="6 9" id="KW-1133">Transmembrane helix</keyword>
<dbReference type="EMBL" id="MQUB01000001">
    <property type="protein sequence ID" value="PQB05695.1"/>
    <property type="molecule type" value="Genomic_DNA"/>
</dbReference>
<proteinExistence type="predicted"/>
<sequence length="401" mass="44230">METIVLIAFIFLLLFIYGLFSQRLNSLSISGPMVFTVLGLLSSKLEGIQALNIDNESLTLIGQIALIAILFTDASNISLKDFFKVYKTPIRLLFIGLPLTMIVGTLTAKLFFPGYDWLLLAVLAFILSPTDAALGQAVVQSEMVPKKIRESINVESGLNDGLVLPPILICLAMLQEPATDLNSANLLPYIAKQLLLAPLVGSITGWGGSKLINWSVRKRLSDHLFQGISIVALAIVSYVLAEHLGGNGYISAFVSGLFFNADSKKVFETGQEFGEYLSQPLVLFVFFVLGAIMLPHYWDYFTLEVVIYALLSLTVLRMIPVIICLNRDKITFKEKVFIAWFGPRGIASILYFLLAFNMLPTDPGNETIFATIILTVTLSIFMHGITAVPYSNWLGKQTKAK</sequence>
<accession>A0A2S7KSU3</accession>
<evidence type="ECO:0000256" key="8">
    <source>
        <dbReference type="ARBA" id="ARBA00023136"/>
    </source>
</evidence>
<dbReference type="InterPro" id="IPR038770">
    <property type="entry name" value="Na+/solute_symporter_sf"/>
</dbReference>
<dbReference type="GO" id="GO:0015297">
    <property type="term" value="F:antiporter activity"/>
    <property type="evidence" value="ECO:0007669"/>
    <property type="project" value="UniProtKB-KW"/>
</dbReference>
<dbReference type="AlphaFoldDB" id="A0A2S7KSU3"/>
<reference evidence="11 12" key="1">
    <citation type="submission" date="2016-11" db="EMBL/GenBank/DDBJ databases">
        <title>Trade-off between light-utilization and light-protection in marine flavobacteria.</title>
        <authorList>
            <person name="Kumagai Y."/>
        </authorList>
    </citation>
    <scope>NUCLEOTIDE SEQUENCE [LARGE SCALE GENOMIC DNA]</scope>
    <source>
        <strain evidence="11 12">NBRC 107741</strain>
    </source>
</reference>
<feature type="transmembrane region" description="Helical" evidence="9">
    <location>
        <begin position="273"/>
        <end position="293"/>
    </location>
</feature>
<dbReference type="PANTHER" id="PTHR32507:SF8">
    <property type="entry name" value="CNH1P"/>
    <property type="match status" value="1"/>
</dbReference>
<feature type="domain" description="Cation/H+ exchanger transmembrane" evidence="10">
    <location>
        <begin position="12"/>
        <end position="392"/>
    </location>
</feature>
<feature type="transmembrane region" description="Helical" evidence="9">
    <location>
        <begin position="337"/>
        <end position="356"/>
    </location>
</feature>
<evidence type="ECO:0000256" key="3">
    <source>
        <dbReference type="ARBA" id="ARBA00022449"/>
    </source>
</evidence>
<keyword evidence="5 9" id="KW-0812">Transmembrane</keyword>
<feature type="transmembrane region" description="Helical" evidence="9">
    <location>
        <begin position="246"/>
        <end position="261"/>
    </location>
</feature>
<dbReference type="GO" id="GO:0005886">
    <property type="term" value="C:plasma membrane"/>
    <property type="evidence" value="ECO:0007669"/>
    <property type="project" value="UniProtKB-SubCell"/>
</dbReference>
<keyword evidence="12" id="KW-1185">Reference proteome</keyword>
<name>A0A2S7KSU3_9FLAO</name>
<gene>
    <name evidence="11" type="ORF">BST85_12895</name>
</gene>
<protein>
    <recommendedName>
        <fullName evidence="10">Cation/H+ exchanger transmembrane domain-containing protein</fullName>
    </recommendedName>
</protein>
<evidence type="ECO:0000256" key="6">
    <source>
        <dbReference type="ARBA" id="ARBA00022989"/>
    </source>
</evidence>
<keyword evidence="4" id="KW-1003">Cell membrane</keyword>
<evidence type="ECO:0000256" key="7">
    <source>
        <dbReference type="ARBA" id="ARBA00023065"/>
    </source>
</evidence>
<keyword evidence="3" id="KW-0050">Antiport</keyword>
<dbReference type="OrthoDB" id="9810860at2"/>
<dbReference type="Proteomes" id="UP000239800">
    <property type="component" value="Unassembled WGS sequence"/>
</dbReference>
<dbReference type="Pfam" id="PF00999">
    <property type="entry name" value="Na_H_Exchanger"/>
    <property type="match status" value="1"/>
</dbReference>
<feature type="transmembrane region" description="Helical" evidence="9">
    <location>
        <begin position="368"/>
        <end position="391"/>
    </location>
</feature>
<evidence type="ECO:0000256" key="9">
    <source>
        <dbReference type="SAM" id="Phobius"/>
    </source>
</evidence>
<evidence type="ECO:0000313" key="11">
    <source>
        <dbReference type="EMBL" id="PQB05695.1"/>
    </source>
</evidence>
<feature type="transmembrane region" description="Helical" evidence="9">
    <location>
        <begin position="91"/>
        <end position="111"/>
    </location>
</feature>
<evidence type="ECO:0000256" key="5">
    <source>
        <dbReference type="ARBA" id="ARBA00022692"/>
    </source>
</evidence>
<dbReference type="RefSeq" id="WP_104813641.1">
    <property type="nucleotide sequence ID" value="NZ_MQUB01000001.1"/>
</dbReference>
<keyword evidence="7" id="KW-0406">Ion transport</keyword>
<feature type="transmembrane region" description="Helical" evidence="9">
    <location>
        <begin position="305"/>
        <end position="325"/>
    </location>
</feature>
<evidence type="ECO:0000259" key="10">
    <source>
        <dbReference type="Pfam" id="PF00999"/>
    </source>
</evidence>
<dbReference type="Gene3D" id="1.20.1530.20">
    <property type="match status" value="1"/>
</dbReference>
<evidence type="ECO:0000256" key="2">
    <source>
        <dbReference type="ARBA" id="ARBA00022448"/>
    </source>
</evidence>